<sequence>MNKKRFIMVFIVFVLLVLGVVCVREKLVLKLFHPKFYEEYVNRYSKEFEVDENLVYSIMKVESKFNKNAVSKRNAKGLMQISDITQKWAIDELKLKDVDIFDPETNIKIGCWYLSKLFKEFKDVDLVVAAYNGGSGNVNKWLNNSDYSYDGNQLHKIPFNETKNYLKKVKDNYIMYKSLYRKEESNEKN</sequence>
<evidence type="ECO:0000259" key="1">
    <source>
        <dbReference type="Pfam" id="PF01464"/>
    </source>
</evidence>
<dbReference type="CDD" id="cd16896">
    <property type="entry name" value="LT_Slt70-like"/>
    <property type="match status" value="1"/>
</dbReference>
<name>A0A0C7QHD8_PARSO</name>
<gene>
    <name evidence="2" type="primary">slt_1</name>
    <name evidence="2" type="ORF">R28058_00411</name>
</gene>
<dbReference type="PANTHER" id="PTHR37423">
    <property type="entry name" value="SOLUBLE LYTIC MUREIN TRANSGLYCOSYLASE-RELATED"/>
    <property type="match status" value="1"/>
</dbReference>
<dbReference type="GO" id="GO:0016798">
    <property type="term" value="F:hydrolase activity, acting on glycosyl bonds"/>
    <property type="evidence" value="ECO:0007669"/>
    <property type="project" value="UniProtKB-KW"/>
</dbReference>
<dbReference type="OrthoDB" id="9815002at2"/>
<dbReference type="EMBL" id="CEKZ01000003">
    <property type="protein sequence ID" value="CEQ02230.1"/>
    <property type="molecule type" value="Genomic_DNA"/>
</dbReference>
<dbReference type="GO" id="GO:0016829">
    <property type="term" value="F:lyase activity"/>
    <property type="evidence" value="ECO:0007669"/>
    <property type="project" value="UniProtKB-KW"/>
</dbReference>
<evidence type="ECO:0000313" key="2">
    <source>
        <dbReference type="EMBL" id="CEQ02230.1"/>
    </source>
</evidence>
<dbReference type="InterPro" id="IPR023346">
    <property type="entry name" value="Lysozyme-like_dom_sf"/>
</dbReference>
<proteinExistence type="predicted"/>
<protein>
    <submittedName>
        <fullName evidence="2">Lytic transglycosylase-like protein</fullName>
        <ecNumber evidence="2">3.2.1.-</ecNumber>
        <ecNumber evidence="2">4.2.2.-</ecNumber>
    </submittedName>
</protein>
<dbReference type="PANTHER" id="PTHR37423:SF2">
    <property type="entry name" value="MEMBRANE-BOUND LYTIC MUREIN TRANSGLYCOSYLASE C"/>
    <property type="match status" value="1"/>
</dbReference>
<dbReference type="RefSeq" id="WP_155484464.1">
    <property type="nucleotide sequence ID" value="NZ_CDNF01000003.1"/>
</dbReference>
<organism evidence="2 3">
    <name type="scientific">Paraclostridium sordellii</name>
    <name type="common">Clostridium sordellii</name>
    <dbReference type="NCBI Taxonomy" id="1505"/>
    <lineage>
        <taxon>Bacteria</taxon>
        <taxon>Bacillati</taxon>
        <taxon>Bacillota</taxon>
        <taxon>Clostridia</taxon>
        <taxon>Peptostreptococcales</taxon>
        <taxon>Peptostreptococcaceae</taxon>
        <taxon>Paraclostridium</taxon>
    </lineage>
</organism>
<dbReference type="Gene3D" id="1.10.530.10">
    <property type="match status" value="1"/>
</dbReference>
<dbReference type="AlphaFoldDB" id="A0A0C7QHD8"/>
<dbReference type="Pfam" id="PF01464">
    <property type="entry name" value="SLT"/>
    <property type="match status" value="1"/>
</dbReference>
<dbReference type="EC" id="3.2.1.-" evidence="2"/>
<dbReference type="SUPFAM" id="SSF53955">
    <property type="entry name" value="Lysozyme-like"/>
    <property type="match status" value="1"/>
</dbReference>
<dbReference type="EC" id="4.2.2.-" evidence="2"/>
<dbReference type="InterPro" id="IPR008258">
    <property type="entry name" value="Transglycosylase_SLT_dom_1"/>
</dbReference>
<reference evidence="2 3" key="1">
    <citation type="submission" date="2015-01" db="EMBL/GenBank/DDBJ databases">
        <authorList>
            <person name="Aslett A.Martin."/>
            <person name="De Silva Nishadi"/>
        </authorList>
    </citation>
    <scope>NUCLEOTIDE SEQUENCE [LARGE SCALE GENOMIC DNA]</scope>
    <source>
        <strain evidence="2 3">R28058</strain>
    </source>
</reference>
<evidence type="ECO:0000313" key="3">
    <source>
        <dbReference type="Proteomes" id="UP000049127"/>
    </source>
</evidence>
<feature type="domain" description="Transglycosylase SLT" evidence="1">
    <location>
        <begin position="40"/>
        <end position="146"/>
    </location>
</feature>
<keyword evidence="2" id="KW-0326">Glycosidase</keyword>
<keyword evidence="2" id="KW-0456">Lyase</keyword>
<accession>A0A0C7QHD8</accession>
<dbReference type="Proteomes" id="UP000049127">
    <property type="component" value="Unassembled WGS sequence"/>
</dbReference>
<keyword evidence="2" id="KW-0378">Hydrolase</keyword>